<dbReference type="SUPFAM" id="SSF56112">
    <property type="entry name" value="Protein kinase-like (PK-like)"/>
    <property type="match status" value="1"/>
</dbReference>
<sequence length="415" mass="47743">MASPSDSRVKTEHIKAALKEDKGIDATLNTWKVIRFTEKGDNYQSDVFSIYATFMQDGQLQNTSYVVKSVIPAEEKFKQYYHDIFEKEAKLLLELARTLSGKLIEIGQHVLRVPRGIFYSDTFESEFLIMNDLRLDKFKMVDRKLGLDLPHTILALRELGRYHASWKLLKGKTSEKEMMARYPYLAIKSWQNIPDGMGDDLDGWFQGSVDNAVKLLKTVTGYEKAIKWLETIKPDFRKIFIEQMNSSEQFAVLTHGDYWSNNMLFRYDSEGCPCEIIMIDLSNYTHSSLATDLNYLLFCSLDGNTRKTHLSTFLSAYYNSFATVMKAGGSEMPFSLEELLVELKANIYGALMAFMVVPLFIMDKEDVPDFDEINDIEKFNKNQEERMISQAKNNPLVKTRFLSVFDDLLENGTIA</sequence>
<keyword evidence="3" id="KW-1185">Reference proteome</keyword>
<evidence type="ECO:0000313" key="2">
    <source>
        <dbReference type="EMBL" id="CAL4158927.1"/>
    </source>
</evidence>
<dbReference type="PANTHER" id="PTHR11012:SF30">
    <property type="entry name" value="PROTEIN KINASE-LIKE DOMAIN-CONTAINING"/>
    <property type="match status" value="1"/>
</dbReference>
<dbReference type="SMART" id="SM00587">
    <property type="entry name" value="CHK"/>
    <property type="match status" value="1"/>
</dbReference>
<dbReference type="Gene3D" id="3.90.1200.10">
    <property type="match status" value="1"/>
</dbReference>
<dbReference type="PANTHER" id="PTHR11012">
    <property type="entry name" value="PROTEIN KINASE-LIKE DOMAIN-CONTAINING"/>
    <property type="match status" value="1"/>
</dbReference>
<evidence type="ECO:0000259" key="1">
    <source>
        <dbReference type="SMART" id="SM00587"/>
    </source>
</evidence>
<dbReference type="InterPro" id="IPR011009">
    <property type="entry name" value="Kinase-like_dom_sf"/>
</dbReference>
<feature type="domain" description="CHK kinase-like" evidence="1">
    <location>
        <begin position="128"/>
        <end position="327"/>
    </location>
</feature>
<evidence type="ECO:0000313" key="3">
    <source>
        <dbReference type="Proteomes" id="UP001497623"/>
    </source>
</evidence>
<dbReference type="InterPro" id="IPR004119">
    <property type="entry name" value="EcKL"/>
</dbReference>
<comment type="caution">
    <text evidence="2">The sequence shown here is derived from an EMBL/GenBank/DDBJ whole genome shotgun (WGS) entry which is preliminary data.</text>
</comment>
<dbReference type="EMBL" id="CAXKWB010043040">
    <property type="protein sequence ID" value="CAL4158927.1"/>
    <property type="molecule type" value="Genomic_DNA"/>
</dbReference>
<dbReference type="Proteomes" id="UP001497623">
    <property type="component" value="Unassembled WGS sequence"/>
</dbReference>
<dbReference type="AlphaFoldDB" id="A0AAV2S1V7"/>
<organism evidence="2 3">
    <name type="scientific">Meganyctiphanes norvegica</name>
    <name type="common">Northern krill</name>
    <name type="synonym">Thysanopoda norvegica</name>
    <dbReference type="NCBI Taxonomy" id="48144"/>
    <lineage>
        <taxon>Eukaryota</taxon>
        <taxon>Metazoa</taxon>
        <taxon>Ecdysozoa</taxon>
        <taxon>Arthropoda</taxon>
        <taxon>Crustacea</taxon>
        <taxon>Multicrustacea</taxon>
        <taxon>Malacostraca</taxon>
        <taxon>Eumalacostraca</taxon>
        <taxon>Eucarida</taxon>
        <taxon>Euphausiacea</taxon>
        <taxon>Euphausiidae</taxon>
        <taxon>Meganyctiphanes</taxon>
    </lineage>
</organism>
<protein>
    <recommendedName>
        <fullName evidence="1">CHK kinase-like domain-containing protein</fullName>
    </recommendedName>
</protein>
<reference evidence="2 3" key="1">
    <citation type="submission" date="2024-05" db="EMBL/GenBank/DDBJ databases">
        <authorList>
            <person name="Wallberg A."/>
        </authorList>
    </citation>
    <scope>NUCLEOTIDE SEQUENCE [LARGE SCALE GENOMIC DNA]</scope>
</reference>
<accession>A0AAV2S1V7</accession>
<gene>
    <name evidence="2" type="ORF">MNOR_LOCUS32150</name>
</gene>
<dbReference type="Pfam" id="PF02958">
    <property type="entry name" value="EcKL"/>
    <property type="match status" value="1"/>
</dbReference>
<name>A0AAV2S1V7_MEGNR</name>
<dbReference type="InterPro" id="IPR015897">
    <property type="entry name" value="CHK_kinase-like"/>
</dbReference>
<proteinExistence type="predicted"/>